<comment type="subcellular location">
    <subcellularLocation>
        <location evidence="1">Cell membrane</location>
        <topology evidence="1">Multi-pass membrane protein</topology>
    </subcellularLocation>
</comment>
<dbReference type="Proteomes" id="UP000559626">
    <property type="component" value="Unassembled WGS sequence"/>
</dbReference>
<keyword evidence="11 12" id="KW-0472">Membrane</keyword>
<dbReference type="GO" id="GO:0022904">
    <property type="term" value="P:respiratory electron transport chain"/>
    <property type="evidence" value="ECO:0007669"/>
    <property type="project" value="InterPro"/>
</dbReference>
<dbReference type="Pfam" id="PF01292">
    <property type="entry name" value="Ni_hydr_CYTB"/>
    <property type="match status" value="1"/>
</dbReference>
<keyword evidence="7" id="KW-0479">Metal-binding</keyword>
<evidence type="ECO:0000256" key="11">
    <source>
        <dbReference type="ARBA" id="ARBA00023136"/>
    </source>
</evidence>
<evidence type="ECO:0000256" key="4">
    <source>
        <dbReference type="ARBA" id="ARBA00022475"/>
    </source>
</evidence>
<evidence type="ECO:0000256" key="5">
    <source>
        <dbReference type="ARBA" id="ARBA00022617"/>
    </source>
</evidence>
<feature type="transmembrane region" description="Helical" evidence="12">
    <location>
        <begin position="140"/>
        <end position="161"/>
    </location>
</feature>
<gene>
    <name evidence="14" type="ORF">HHL22_08575</name>
</gene>
<dbReference type="GO" id="GO:0020037">
    <property type="term" value="F:heme binding"/>
    <property type="evidence" value="ECO:0007669"/>
    <property type="project" value="TreeGrafter"/>
</dbReference>
<evidence type="ECO:0000256" key="7">
    <source>
        <dbReference type="ARBA" id="ARBA00022723"/>
    </source>
</evidence>
<dbReference type="InterPro" id="IPR016174">
    <property type="entry name" value="Di-haem_cyt_TM"/>
</dbReference>
<comment type="similarity">
    <text evidence="2">Belongs to the HupC/HyaC/HydC family.</text>
</comment>
<evidence type="ECO:0000313" key="15">
    <source>
        <dbReference type="Proteomes" id="UP000559626"/>
    </source>
</evidence>
<accession>A0A7Y0ADE8</accession>
<evidence type="ECO:0000256" key="12">
    <source>
        <dbReference type="SAM" id="Phobius"/>
    </source>
</evidence>
<evidence type="ECO:0000256" key="6">
    <source>
        <dbReference type="ARBA" id="ARBA00022692"/>
    </source>
</evidence>
<dbReference type="GO" id="GO:0009055">
    <property type="term" value="F:electron transfer activity"/>
    <property type="evidence" value="ECO:0007669"/>
    <property type="project" value="InterPro"/>
</dbReference>
<dbReference type="RefSeq" id="WP_169530505.1">
    <property type="nucleotide sequence ID" value="NZ_JABBGH010000001.1"/>
</dbReference>
<dbReference type="GO" id="GO:0005506">
    <property type="term" value="F:iron ion binding"/>
    <property type="evidence" value="ECO:0007669"/>
    <property type="project" value="InterPro"/>
</dbReference>
<organism evidence="14 15">
    <name type="scientific">Hymenobacter polaris</name>
    <dbReference type="NCBI Taxonomy" id="2682546"/>
    <lineage>
        <taxon>Bacteria</taxon>
        <taxon>Pseudomonadati</taxon>
        <taxon>Bacteroidota</taxon>
        <taxon>Cytophagia</taxon>
        <taxon>Cytophagales</taxon>
        <taxon>Hymenobacteraceae</taxon>
        <taxon>Hymenobacter</taxon>
    </lineage>
</organism>
<dbReference type="AlphaFoldDB" id="A0A7Y0ADE8"/>
<dbReference type="Gene3D" id="1.20.950.20">
    <property type="entry name" value="Transmembrane di-heme cytochromes, Chain C"/>
    <property type="match status" value="1"/>
</dbReference>
<keyword evidence="9 12" id="KW-1133">Transmembrane helix</keyword>
<dbReference type="PANTHER" id="PTHR30485">
    <property type="entry name" value="NI/FE-HYDROGENASE 1 B-TYPE CYTOCHROME SUBUNIT"/>
    <property type="match status" value="1"/>
</dbReference>
<evidence type="ECO:0000256" key="9">
    <source>
        <dbReference type="ARBA" id="ARBA00022989"/>
    </source>
</evidence>
<evidence type="ECO:0000256" key="10">
    <source>
        <dbReference type="ARBA" id="ARBA00023004"/>
    </source>
</evidence>
<keyword evidence="8" id="KW-0249">Electron transport</keyword>
<protein>
    <submittedName>
        <fullName evidence="14">Cytochrome b/b6 domain-containing protein</fullName>
    </submittedName>
</protein>
<evidence type="ECO:0000259" key="13">
    <source>
        <dbReference type="Pfam" id="PF01292"/>
    </source>
</evidence>
<feature type="domain" description="Cytochrome b561 bacterial/Ni-hydrogenase" evidence="13">
    <location>
        <begin position="15"/>
        <end position="215"/>
    </location>
</feature>
<keyword evidence="3" id="KW-0813">Transport</keyword>
<sequence>METTTLPPVAATHDYSLAMRIWHWANAALISGQLLTILFLKVIVDTKSAGPEFQKALGPSVVLSQPQSRALGHVISERIWSWHIGIGLTLAGFWLFWTVMQALDPAGRRFGARLRAALQRYRLAPPAEHADARHALLAKLTYAAFYLFVTIMVVTGLGLTWADDVPWLHGIEHTVKEVHNFTMYLIIAYIVAHVVGVVWADNRDDHGLVSRMISGEDPRKPDEV</sequence>
<evidence type="ECO:0000256" key="3">
    <source>
        <dbReference type="ARBA" id="ARBA00022448"/>
    </source>
</evidence>
<evidence type="ECO:0000256" key="8">
    <source>
        <dbReference type="ARBA" id="ARBA00022982"/>
    </source>
</evidence>
<evidence type="ECO:0000256" key="1">
    <source>
        <dbReference type="ARBA" id="ARBA00004651"/>
    </source>
</evidence>
<evidence type="ECO:0000313" key="14">
    <source>
        <dbReference type="EMBL" id="NML65256.1"/>
    </source>
</evidence>
<dbReference type="SUPFAM" id="SSF81342">
    <property type="entry name" value="Transmembrane di-heme cytochromes"/>
    <property type="match status" value="1"/>
</dbReference>
<dbReference type="InterPro" id="IPR011577">
    <property type="entry name" value="Cyt_b561_bac/Ni-Hgenase"/>
</dbReference>
<keyword evidence="5" id="KW-0349">Heme</keyword>
<evidence type="ECO:0000256" key="2">
    <source>
        <dbReference type="ARBA" id="ARBA00008622"/>
    </source>
</evidence>
<dbReference type="InterPro" id="IPR000516">
    <property type="entry name" value="Ni-dep_Hydgase_cyt-B"/>
</dbReference>
<reference evidence="14 15" key="1">
    <citation type="submission" date="2020-04" db="EMBL/GenBank/DDBJ databases">
        <title>Hymenobacter polaris sp. nov., isolated from Arctic soil.</title>
        <authorList>
            <person name="Dahal R.H."/>
        </authorList>
    </citation>
    <scope>NUCLEOTIDE SEQUENCE [LARGE SCALE GENOMIC DNA]</scope>
    <source>
        <strain evidence="14 15">RP-2-7</strain>
    </source>
</reference>
<feature type="transmembrane region" description="Helical" evidence="12">
    <location>
        <begin position="181"/>
        <end position="200"/>
    </location>
</feature>
<dbReference type="PANTHER" id="PTHR30485:SF0">
    <property type="entry name" value="NI_FE-HYDROGENASE 1 B-TYPE CYTOCHROME SUBUNIT-RELATED"/>
    <property type="match status" value="1"/>
</dbReference>
<dbReference type="GO" id="GO:0005886">
    <property type="term" value="C:plasma membrane"/>
    <property type="evidence" value="ECO:0007669"/>
    <property type="project" value="UniProtKB-SubCell"/>
</dbReference>
<dbReference type="PRINTS" id="PR00161">
    <property type="entry name" value="NIHGNASECYTB"/>
</dbReference>
<dbReference type="InterPro" id="IPR051542">
    <property type="entry name" value="Hydrogenase_cytochrome"/>
</dbReference>
<feature type="transmembrane region" description="Helical" evidence="12">
    <location>
        <begin position="79"/>
        <end position="99"/>
    </location>
</feature>
<keyword evidence="15" id="KW-1185">Reference proteome</keyword>
<proteinExistence type="inferred from homology"/>
<keyword evidence="4" id="KW-1003">Cell membrane</keyword>
<name>A0A7Y0ADE8_9BACT</name>
<keyword evidence="6 12" id="KW-0812">Transmembrane</keyword>
<keyword evidence="10" id="KW-0408">Iron</keyword>
<feature type="transmembrane region" description="Helical" evidence="12">
    <location>
        <begin position="21"/>
        <end position="44"/>
    </location>
</feature>
<comment type="caution">
    <text evidence="14">The sequence shown here is derived from an EMBL/GenBank/DDBJ whole genome shotgun (WGS) entry which is preliminary data.</text>
</comment>
<dbReference type="EMBL" id="JABBGH010000001">
    <property type="protein sequence ID" value="NML65256.1"/>
    <property type="molecule type" value="Genomic_DNA"/>
</dbReference>